<keyword evidence="3" id="KW-1185">Reference proteome</keyword>
<evidence type="ECO:0000256" key="1">
    <source>
        <dbReference type="SAM" id="MobiDB-lite"/>
    </source>
</evidence>
<evidence type="ECO:0000313" key="3">
    <source>
        <dbReference type="Proteomes" id="UP001152798"/>
    </source>
</evidence>
<proteinExistence type="predicted"/>
<sequence>MTLDFLDEGGYGAREGYEWIGDSERGSTLPPPPRWAPRESAPGTPPVSPFHRSVQDMRLSTALLLLAFAFMASATKVPTSTRVKKRTGQSYI</sequence>
<accession>A0A9P0HD77</accession>
<dbReference type="OrthoDB" id="10338816at2759"/>
<feature type="region of interest" description="Disordered" evidence="1">
    <location>
        <begin position="17"/>
        <end position="51"/>
    </location>
</feature>
<protein>
    <submittedName>
        <fullName evidence="2">Uncharacterized protein</fullName>
    </submittedName>
</protein>
<reference evidence="2" key="1">
    <citation type="submission" date="2022-01" db="EMBL/GenBank/DDBJ databases">
        <authorList>
            <person name="King R."/>
        </authorList>
    </citation>
    <scope>NUCLEOTIDE SEQUENCE</scope>
</reference>
<organism evidence="2 3">
    <name type="scientific">Nezara viridula</name>
    <name type="common">Southern green stink bug</name>
    <name type="synonym">Cimex viridulus</name>
    <dbReference type="NCBI Taxonomy" id="85310"/>
    <lineage>
        <taxon>Eukaryota</taxon>
        <taxon>Metazoa</taxon>
        <taxon>Ecdysozoa</taxon>
        <taxon>Arthropoda</taxon>
        <taxon>Hexapoda</taxon>
        <taxon>Insecta</taxon>
        <taxon>Pterygota</taxon>
        <taxon>Neoptera</taxon>
        <taxon>Paraneoptera</taxon>
        <taxon>Hemiptera</taxon>
        <taxon>Heteroptera</taxon>
        <taxon>Panheteroptera</taxon>
        <taxon>Pentatomomorpha</taxon>
        <taxon>Pentatomoidea</taxon>
        <taxon>Pentatomidae</taxon>
        <taxon>Pentatominae</taxon>
        <taxon>Nezara</taxon>
    </lineage>
</organism>
<dbReference type="Proteomes" id="UP001152798">
    <property type="component" value="Chromosome 4"/>
</dbReference>
<dbReference type="AlphaFoldDB" id="A0A9P0HD77"/>
<dbReference type="EMBL" id="OV725080">
    <property type="protein sequence ID" value="CAH1399869.1"/>
    <property type="molecule type" value="Genomic_DNA"/>
</dbReference>
<gene>
    <name evidence="2" type="ORF">NEZAVI_LOCUS9225</name>
</gene>
<evidence type="ECO:0000313" key="2">
    <source>
        <dbReference type="EMBL" id="CAH1399869.1"/>
    </source>
</evidence>
<name>A0A9P0HD77_NEZVI</name>